<sequence length="149" mass="15683">MTPYDMIKSHLDAAVPFANHVGVKLLEIGEGTASAQLAQREEVSNHIKSMHAGAMFTLGEAASGAALAGALAPVILQMRPVAATSQITFKKVAMGTLTAEAKTSQKGADLMKAIETDGKVAFDVHVDIRDAEGDTVVEMTVNWYVSAAR</sequence>
<dbReference type="RefSeq" id="WP_367876476.1">
    <property type="nucleotide sequence ID" value="NZ_JBFNXX010000002.1"/>
</dbReference>
<organism evidence="1 2">
    <name type="scientific">Sulfitobacter sediminis</name>
    <dbReference type="NCBI Taxonomy" id="3234186"/>
    <lineage>
        <taxon>Bacteria</taxon>
        <taxon>Pseudomonadati</taxon>
        <taxon>Pseudomonadota</taxon>
        <taxon>Alphaproteobacteria</taxon>
        <taxon>Rhodobacterales</taxon>
        <taxon>Roseobacteraceae</taxon>
        <taxon>Sulfitobacter</taxon>
    </lineage>
</organism>
<dbReference type="Gene3D" id="3.10.129.10">
    <property type="entry name" value="Hotdog Thioesterase"/>
    <property type="match status" value="1"/>
</dbReference>
<evidence type="ECO:0000313" key="1">
    <source>
        <dbReference type="EMBL" id="MEW9918777.1"/>
    </source>
</evidence>
<gene>
    <name evidence="1" type="ORF">AB2B41_04135</name>
</gene>
<dbReference type="SUPFAM" id="SSF54637">
    <property type="entry name" value="Thioesterase/thiol ester dehydrase-isomerase"/>
    <property type="match status" value="1"/>
</dbReference>
<name>A0ABV3RII3_9RHOB</name>
<dbReference type="Pfam" id="PF14539">
    <property type="entry name" value="DUF4442"/>
    <property type="match status" value="1"/>
</dbReference>
<dbReference type="CDD" id="cd03443">
    <property type="entry name" value="PaaI_thioesterase"/>
    <property type="match status" value="1"/>
</dbReference>
<dbReference type="EC" id="3.1.2.-" evidence="1"/>
<reference evidence="1 2" key="1">
    <citation type="submission" date="2024-07" db="EMBL/GenBank/DDBJ databases">
        <title>Marimonas sp.nov., isolated from tidal-flat sediment.</title>
        <authorList>
            <person name="Jayan J.N."/>
            <person name="Lee S.S."/>
        </authorList>
    </citation>
    <scope>NUCLEOTIDE SEQUENCE [LARGE SCALE GENOMIC DNA]</scope>
    <source>
        <strain evidence="1 2">MJW-29</strain>
    </source>
</reference>
<dbReference type="Proteomes" id="UP001556098">
    <property type="component" value="Unassembled WGS sequence"/>
</dbReference>
<proteinExistence type="predicted"/>
<keyword evidence="2" id="KW-1185">Reference proteome</keyword>
<evidence type="ECO:0000313" key="2">
    <source>
        <dbReference type="Proteomes" id="UP001556098"/>
    </source>
</evidence>
<dbReference type="InterPro" id="IPR029069">
    <property type="entry name" value="HotDog_dom_sf"/>
</dbReference>
<keyword evidence="1" id="KW-0378">Hydrolase</keyword>
<dbReference type="GO" id="GO:0016787">
    <property type="term" value="F:hydrolase activity"/>
    <property type="evidence" value="ECO:0007669"/>
    <property type="project" value="UniProtKB-KW"/>
</dbReference>
<protein>
    <submittedName>
        <fullName evidence="1">PaaI family thioesterase</fullName>
        <ecNumber evidence="1">3.1.2.-</ecNumber>
    </submittedName>
</protein>
<accession>A0ABV3RII3</accession>
<dbReference type="InterPro" id="IPR027961">
    <property type="entry name" value="DUF4442"/>
</dbReference>
<comment type="caution">
    <text evidence="1">The sequence shown here is derived from an EMBL/GenBank/DDBJ whole genome shotgun (WGS) entry which is preliminary data.</text>
</comment>
<dbReference type="EMBL" id="JBFNXX010000002">
    <property type="protein sequence ID" value="MEW9918777.1"/>
    <property type="molecule type" value="Genomic_DNA"/>
</dbReference>